<comment type="caution">
    <text evidence="8">The sequence shown here is derived from an EMBL/GenBank/DDBJ whole genome shotgun (WGS) entry which is preliminary data.</text>
</comment>
<keyword evidence="4" id="KW-0479">Metal-binding</keyword>
<gene>
    <name evidence="8" type="ORF">S01H1_40401</name>
</gene>
<dbReference type="Pfam" id="PF13242">
    <property type="entry name" value="Hydrolase_like"/>
    <property type="match status" value="1"/>
</dbReference>
<dbReference type="PIRSF" id="PIRSF004682">
    <property type="entry name" value="GmhB"/>
    <property type="match status" value="1"/>
</dbReference>
<dbReference type="InterPro" id="IPR036412">
    <property type="entry name" value="HAD-like_sf"/>
</dbReference>
<evidence type="ECO:0000256" key="5">
    <source>
        <dbReference type="ARBA" id="ARBA00022801"/>
    </source>
</evidence>
<evidence type="ECO:0000256" key="1">
    <source>
        <dbReference type="ARBA" id="ARBA00004496"/>
    </source>
</evidence>
<dbReference type="PANTHER" id="PTHR42891:SF1">
    <property type="entry name" value="D-GLYCERO-BETA-D-MANNO-HEPTOSE-1,7-BISPHOSPHATE 7-PHOSPHATASE"/>
    <property type="match status" value="1"/>
</dbReference>
<dbReference type="Gene3D" id="3.40.50.1000">
    <property type="entry name" value="HAD superfamily/HAD-like"/>
    <property type="match status" value="1"/>
</dbReference>
<dbReference type="EMBL" id="BARS01025585">
    <property type="protein sequence ID" value="GAG05784.1"/>
    <property type="molecule type" value="Genomic_DNA"/>
</dbReference>
<evidence type="ECO:0000256" key="6">
    <source>
        <dbReference type="ARBA" id="ARBA00023277"/>
    </source>
</evidence>
<dbReference type="GO" id="GO:0005737">
    <property type="term" value="C:cytoplasm"/>
    <property type="evidence" value="ECO:0007669"/>
    <property type="project" value="UniProtKB-SubCell"/>
</dbReference>
<dbReference type="SUPFAM" id="SSF56784">
    <property type="entry name" value="HAD-like"/>
    <property type="match status" value="1"/>
</dbReference>
<dbReference type="PANTHER" id="PTHR42891">
    <property type="entry name" value="D-GLYCERO-BETA-D-MANNO-HEPTOSE-1,7-BISPHOSPHATE 7-PHOSPHATASE"/>
    <property type="match status" value="1"/>
</dbReference>
<keyword evidence="3" id="KW-0963">Cytoplasm</keyword>
<dbReference type="GO" id="GO:0046872">
    <property type="term" value="F:metal ion binding"/>
    <property type="evidence" value="ECO:0007669"/>
    <property type="project" value="UniProtKB-KW"/>
</dbReference>
<dbReference type="InterPro" id="IPR023214">
    <property type="entry name" value="HAD_sf"/>
</dbReference>
<evidence type="ECO:0000256" key="2">
    <source>
        <dbReference type="ARBA" id="ARBA00005628"/>
    </source>
</evidence>
<feature type="non-terminal residue" evidence="8">
    <location>
        <position position="159"/>
    </location>
</feature>
<name>X0UJ18_9ZZZZ</name>
<evidence type="ECO:0000313" key="8">
    <source>
        <dbReference type="EMBL" id="GAG05784.1"/>
    </source>
</evidence>
<sequence>MKKAVFLDRDGVINCERGEYNYRIENFTINEGVIECLKNFQKAGFILIIISNQGGIAKGIYKKENIEQVHRYLVEVFEKQGIFLTEIYYCPHHSDIENCLCRKPDSLLIEKSIARFKINPSESFFIGDKETDVIAAKKAGLNPVMIKPNENLLKYLPEI</sequence>
<dbReference type="InterPro" id="IPR004446">
    <property type="entry name" value="Heptose_bisP_phosphatase"/>
</dbReference>
<dbReference type="GO" id="GO:0005975">
    <property type="term" value="P:carbohydrate metabolic process"/>
    <property type="evidence" value="ECO:0007669"/>
    <property type="project" value="InterPro"/>
</dbReference>
<accession>X0UJ18</accession>
<evidence type="ECO:0000256" key="3">
    <source>
        <dbReference type="ARBA" id="ARBA00022490"/>
    </source>
</evidence>
<dbReference type="NCBIfam" id="TIGR01656">
    <property type="entry name" value="Histidinol-ppas"/>
    <property type="match status" value="1"/>
</dbReference>
<proteinExistence type="inferred from homology"/>
<dbReference type="InterPro" id="IPR006549">
    <property type="entry name" value="HAD-SF_hydro_IIIA"/>
</dbReference>
<keyword evidence="5" id="KW-0378">Hydrolase</keyword>
<comment type="subcellular location">
    <subcellularLocation>
        <location evidence="1">Cytoplasm</location>
    </subcellularLocation>
</comment>
<dbReference type="AlphaFoldDB" id="X0UJ18"/>
<evidence type="ECO:0000256" key="4">
    <source>
        <dbReference type="ARBA" id="ARBA00022723"/>
    </source>
</evidence>
<comment type="similarity">
    <text evidence="2">Belongs to the GmhB family.</text>
</comment>
<dbReference type="GO" id="GO:0016791">
    <property type="term" value="F:phosphatase activity"/>
    <property type="evidence" value="ECO:0007669"/>
    <property type="project" value="InterPro"/>
</dbReference>
<dbReference type="InterPro" id="IPR006543">
    <property type="entry name" value="Histidinol-phos"/>
</dbReference>
<dbReference type="CDD" id="cd07503">
    <property type="entry name" value="HAD_HisB-N"/>
    <property type="match status" value="1"/>
</dbReference>
<organism evidence="8">
    <name type="scientific">marine sediment metagenome</name>
    <dbReference type="NCBI Taxonomy" id="412755"/>
    <lineage>
        <taxon>unclassified sequences</taxon>
        <taxon>metagenomes</taxon>
        <taxon>ecological metagenomes</taxon>
    </lineage>
</organism>
<protein>
    <recommendedName>
        <fullName evidence="7">D,D-heptose 1,7-bisphosphate phosphatase</fullName>
    </recommendedName>
</protein>
<keyword evidence="6" id="KW-0119">Carbohydrate metabolism</keyword>
<dbReference type="NCBIfam" id="TIGR01662">
    <property type="entry name" value="HAD-SF-IIIA"/>
    <property type="match status" value="1"/>
</dbReference>
<reference evidence="8" key="1">
    <citation type="journal article" date="2014" name="Front. Microbiol.">
        <title>High frequency of phylogenetically diverse reductive dehalogenase-homologous genes in deep subseafloor sedimentary metagenomes.</title>
        <authorList>
            <person name="Kawai M."/>
            <person name="Futagami T."/>
            <person name="Toyoda A."/>
            <person name="Takaki Y."/>
            <person name="Nishi S."/>
            <person name="Hori S."/>
            <person name="Arai W."/>
            <person name="Tsubouchi T."/>
            <person name="Morono Y."/>
            <person name="Uchiyama I."/>
            <person name="Ito T."/>
            <person name="Fujiyama A."/>
            <person name="Inagaki F."/>
            <person name="Takami H."/>
        </authorList>
    </citation>
    <scope>NUCLEOTIDE SEQUENCE</scope>
    <source>
        <strain evidence="8">Expedition CK06-06</strain>
    </source>
</reference>
<evidence type="ECO:0000256" key="7">
    <source>
        <dbReference type="ARBA" id="ARBA00031828"/>
    </source>
</evidence>